<evidence type="ECO:0000313" key="3">
    <source>
        <dbReference type="Proteomes" id="UP000183507"/>
    </source>
</evidence>
<keyword evidence="1" id="KW-1133">Transmembrane helix</keyword>
<sequence length="103" mass="11436">MKAFIKALKWTTGISHLILIACYYLTSGLVDLYGIPPLTVITLHIITILLAKKEDMNTYPHLIGIIVTLVAFFPYIDIVLHMIATFFLLLDAASTTKKGVLDS</sequence>
<evidence type="ECO:0000256" key="1">
    <source>
        <dbReference type="SAM" id="Phobius"/>
    </source>
</evidence>
<keyword evidence="1" id="KW-0812">Transmembrane</keyword>
<keyword evidence="1" id="KW-0472">Membrane</keyword>
<dbReference type="PROSITE" id="PS51257">
    <property type="entry name" value="PROKAR_LIPOPROTEIN"/>
    <property type="match status" value="1"/>
</dbReference>
<reference evidence="3" key="1">
    <citation type="submission" date="2016-10" db="EMBL/GenBank/DDBJ databases">
        <authorList>
            <person name="Varghese N."/>
        </authorList>
    </citation>
    <scope>NUCLEOTIDE SEQUENCE [LARGE SCALE GENOMIC DNA]</scope>
    <source>
        <strain evidence="3">KPR-7A</strain>
    </source>
</reference>
<dbReference type="EMBL" id="FMZR01000002">
    <property type="protein sequence ID" value="SDC52041.1"/>
    <property type="molecule type" value="Genomic_DNA"/>
</dbReference>
<accession>A0A1G6M9D3</accession>
<dbReference type="AlphaFoldDB" id="A0A1G6M9D3"/>
<protein>
    <submittedName>
        <fullName evidence="2">Uncharacterized protein</fullName>
    </submittedName>
</protein>
<feature type="transmembrane region" description="Helical" evidence="1">
    <location>
        <begin position="63"/>
        <end position="90"/>
    </location>
</feature>
<feature type="transmembrane region" description="Helical" evidence="1">
    <location>
        <begin position="7"/>
        <end position="26"/>
    </location>
</feature>
<name>A0A1G6M9D3_9BACI</name>
<organism evidence="2 3">
    <name type="scientific">Bacillus wiedmannii</name>
    <dbReference type="NCBI Taxonomy" id="1890302"/>
    <lineage>
        <taxon>Bacteria</taxon>
        <taxon>Bacillati</taxon>
        <taxon>Bacillota</taxon>
        <taxon>Bacilli</taxon>
        <taxon>Bacillales</taxon>
        <taxon>Bacillaceae</taxon>
        <taxon>Bacillus</taxon>
        <taxon>Bacillus cereus group</taxon>
    </lineage>
</organism>
<dbReference type="RefSeq" id="WP_064472378.1">
    <property type="nucleotide sequence ID" value="NZ_FMZR01000002.1"/>
</dbReference>
<evidence type="ECO:0000313" key="2">
    <source>
        <dbReference type="EMBL" id="SDC52041.1"/>
    </source>
</evidence>
<feature type="transmembrane region" description="Helical" evidence="1">
    <location>
        <begin position="32"/>
        <end position="51"/>
    </location>
</feature>
<dbReference type="Proteomes" id="UP000183507">
    <property type="component" value="Unassembled WGS sequence"/>
</dbReference>
<proteinExistence type="predicted"/>
<gene>
    <name evidence="2" type="ORF">SAMN04487767_102177</name>
</gene>